<keyword evidence="2" id="KW-0808">Transferase</keyword>
<organism evidence="2 3">
    <name type="scientific">Diplocloster agilis</name>
    <dbReference type="NCBI Taxonomy" id="2850323"/>
    <lineage>
        <taxon>Bacteria</taxon>
        <taxon>Bacillati</taxon>
        <taxon>Bacillota</taxon>
        <taxon>Clostridia</taxon>
        <taxon>Lachnospirales</taxon>
        <taxon>Lachnospiraceae</taxon>
        <taxon>Diplocloster</taxon>
    </lineage>
</organism>
<evidence type="ECO:0000313" key="3">
    <source>
        <dbReference type="Proteomes" id="UP000712157"/>
    </source>
</evidence>
<dbReference type="InterPro" id="IPR013216">
    <property type="entry name" value="Methyltransf_11"/>
</dbReference>
<feature type="domain" description="Methyltransferase type 11" evidence="1">
    <location>
        <begin position="17"/>
        <end position="78"/>
    </location>
</feature>
<dbReference type="SUPFAM" id="SSF53335">
    <property type="entry name" value="S-adenosyl-L-methionine-dependent methyltransferases"/>
    <property type="match status" value="1"/>
</dbReference>
<proteinExistence type="predicted"/>
<dbReference type="Pfam" id="PF08241">
    <property type="entry name" value="Methyltransf_11"/>
    <property type="match status" value="1"/>
</dbReference>
<protein>
    <submittedName>
        <fullName evidence="2">Class I SAM-dependent methyltransferase</fullName>
    </submittedName>
</protein>
<name>A0A949K2W3_9FIRM</name>
<dbReference type="EMBL" id="JAHQCW010000040">
    <property type="protein sequence ID" value="MBU9738729.1"/>
    <property type="molecule type" value="Genomic_DNA"/>
</dbReference>
<dbReference type="CDD" id="cd02440">
    <property type="entry name" value="AdoMet_MTases"/>
    <property type="match status" value="1"/>
</dbReference>
<sequence length="91" mass="10170">MVRLFCPDVRAYAPGCKKQNSSSSSKLHFFVQDMFHLPYADESFAVIIASNVLRIIPEPEKALAEIKRVLAKDGIVILPTFTHKDMGVLHA</sequence>
<evidence type="ECO:0000313" key="2">
    <source>
        <dbReference type="EMBL" id="MBU9738729.1"/>
    </source>
</evidence>
<dbReference type="GO" id="GO:0032259">
    <property type="term" value="P:methylation"/>
    <property type="evidence" value="ECO:0007669"/>
    <property type="project" value="UniProtKB-KW"/>
</dbReference>
<accession>A0A949K2W3</accession>
<reference evidence="2" key="1">
    <citation type="submission" date="2021-06" db="EMBL/GenBank/DDBJ databases">
        <title>Description of novel taxa of the family Lachnospiraceae.</title>
        <authorList>
            <person name="Chaplin A.V."/>
            <person name="Sokolova S.R."/>
            <person name="Pikina A.P."/>
            <person name="Korzhanova M."/>
            <person name="Belova V."/>
            <person name="Korostin D."/>
            <person name="Efimov B.A."/>
        </authorList>
    </citation>
    <scope>NUCLEOTIDE SEQUENCE</scope>
    <source>
        <strain evidence="2">ASD5720</strain>
    </source>
</reference>
<keyword evidence="3" id="KW-1185">Reference proteome</keyword>
<dbReference type="GO" id="GO:0008757">
    <property type="term" value="F:S-adenosylmethionine-dependent methyltransferase activity"/>
    <property type="evidence" value="ECO:0007669"/>
    <property type="project" value="InterPro"/>
</dbReference>
<dbReference type="Proteomes" id="UP000712157">
    <property type="component" value="Unassembled WGS sequence"/>
</dbReference>
<comment type="caution">
    <text evidence="2">The sequence shown here is derived from an EMBL/GenBank/DDBJ whole genome shotgun (WGS) entry which is preliminary data.</text>
</comment>
<dbReference type="InterPro" id="IPR029063">
    <property type="entry name" value="SAM-dependent_MTases_sf"/>
</dbReference>
<dbReference type="Gene3D" id="3.40.50.150">
    <property type="entry name" value="Vaccinia Virus protein VP39"/>
    <property type="match status" value="1"/>
</dbReference>
<dbReference type="AlphaFoldDB" id="A0A949K2W3"/>
<evidence type="ECO:0000259" key="1">
    <source>
        <dbReference type="Pfam" id="PF08241"/>
    </source>
</evidence>
<gene>
    <name evidence="2" type="ORF">KTH89_19490</name>
</gene>
<keyword evidence="2" id="KW-0489">Methyltransferase</keyword>